<keyword evidence="2" id="KW-1185">Reference proteome</keyword>
<reference evidence="2" key="1">
    <citation type="journal article" date="2010" name="Nat. Biotechnol.">
        <title>Draft genome sequence of the oilseed species Ricinus communis.</title>
        <authorList>
            <person name="Chan A.P."/>
            <person name="Crabtree J."/>
            <person name="Zhao Q."/>
            <person name="Lorenzi H."/>
            <person name="Orvis J."/>
            <person name="Puiu D."/>
            <person name="Melake-Berhan A."/>
            <person name="Jones K.M."/>
            <person name="Redman J."/>
            <person name="Chen G."/>
            <person name="Cahoon E.B."/>
            <person name="Gedil M."/>
            <person name="Stanke M."/>
            <person name="Haas B.J."/>
            <person name="Wortman J.R."/>
            <person name="Fraser-Liggett C.M."/>
            <person name="Ravel J."/>
            <person name="Rabinowicz P.D."/>
        </authorList>
    </citation>
    <scope>NUCLEOTIDE SEQUENCE [LARGE SCALE GENOMIC DNA]</scope>
    <source>
        <strain evidence="2">cv. Hale</strain>
    </source>
</reference>
<evidence type="ECO:0000313" key="1">
    <source>
        <dbReference type="EMBL" id="EEF33879.1"/>
    </source>
</evidence>
<gene>
    <name evidence="1" type="ORF">RCOM_0112330</name>
</gene>
<dbReference type="AlphaFoldDB" id="B9SR91"/>
<name>B9SR91_RICCO</name>
<accession>B9SR91</accession>
<organism evidence="1 2">
    <name type="scientific">Ricinus communis</name>
    <name type="common">Castor bean</name>
    <dbReference type="NCBI Taxonomy" id="3988"/>
    <lineage>
        <taxon>Eukaryota</taxon>
        <taxon>Viridiplantae</taxon>
        <taxon>Streptophyta</taxon>
        <taxon>Embryophyta</taxon>
        <taxon>Tracheophyta</taxon>
        <taxon>Spermatophyta</taxon>
        <taxon>Magnoliopsida</taxon>
        <taxon>eudicotyledons</taxon>
        <taxon>Gunneridae</taxon>
        <taxon>Pentapetalae</taxon>
        <taxon>rosids</taxon>
        <taxon>fabids</taxon>
        <taxon>Malpighiales</taxon>
        <taxon>Euphorbiaceae</taxon>
        <taxon>Acalyphoideae</taxon>
        <taxon>Acalypheae</taxon>
        <taxon>Ricinus</taxon>
    </lineage>
</organism>
<proteinExistence type="predicted"/>
<dbReference type="EMBL" id="EQ974095">
    <property type="protein sequence ID" value="EEF33879.1"/>
    <property type="molecule type" value="Genomic_DNA"/>
</dbReference>
<sequence>MAKRSWLEFKDCKMHPQIVNNLASLSNSWQPLLSGTHKVNSDVAKFKDGSVGLGFMCKNEKGKMM</sequence>
<dbReference type="InParanoid" id="B9SR91"/>
<dbReference type="Proteomes" id="UP000008311">
    <property type="component" value="Unassembled WGS sequence"/>
</dbReference>
<protein>
    <submittedName>
        <fullName evidence="1">Uncharacterized protein</fullName>
    </submittedName>
</protein>
<evidence type="ECO:0000313" key="2">
    <source>
        <dbReference type="Proteomes" id="UP000008311"/>
    </source>
</evidence>